<accession>A0AAV9I7Q5</accession>
<protein>
    <submittedName>
        <fullName evidence="1">Uncharacterized protein</fullName>
    </submittedName>
</protein>
<evidence type="ECO:0000313" key="2">
    <source>
        <dbReference type="Proteomes" id="UP001300502"/>
    </source>
</evidence>
<dbReference type="EMBL" id="JANCYU010000014">
    <property type="protein sequence ID" value="KAK4523392.1"/>
    <property type="molecule type" value="Genomic_DNA"/>
</dbReference>
<name>A0AAV9I7Q5_9RHOD</name>
<proteinExistence type="predicted"/>
<evidence type="ECO:0000313" key="1">
    <source>
        <dbReference type="EMBL" id="KAK4523392.1"/>
    </source>
</evidence>
<comment type="caution">
    <text evidence="1">The sequence shown here is derived from an EMBL/GenBank/DDBJ whole genome shotgun (WGS) entry which is preliminary data.</text>
</comment>
<dbReference type="AlphaFoldDB" id="A0AAV9I7Q5"/>
<dbReference type="Proteomes" id="UP001300502">
    <property type="component" value="Unassembled WGS sequence"/>
</dbReference>
<reference evidence="1 2" key="1">
    <citation type="submission" date="2022-07" db="EMBL/GenBank/DDBJ databases">
        <title>Genome-wide signatures of adaptation to extreme environments.</title>
        <authorList>
            <person name="Cho C.H."/>
            <person name="Yoon H.S."/>
        </authorList>
    </citation>
    <scope>NUCLEOTIDE SEQUENCE [LARGE SCALE GENOMIC DNA]</scope>
    <source>
        <strain evidence="1 2">108.79 E11</strain>
    </source>
</reference>
<sequence>MSSQERLVPRGAFVLSDGKITIRIPNLKRPIYRRNCVHHKQITCSNTNDSFSWEGWKLGRLFRQFLKKTGHFPLHERNSYVFPQPDSVLKLPPAKSTPEQEFQKFSEEARFKYSLEIKSSPTAKPQEQLVSISSQNATLFGQLIQYSQDRSKVWIRPLLLMEQEIDAFHLEGTKSVRRNYYSLVNSQDLLLSTHLVTPYNNGLTGLLNILQETVAKEVGSSRHSETTSQVLFRFLQSLQQ</sequence>
<organism evidence="1 2">
    <name type="scientific">Galdieria yellowstonensis</name>
    <dbReference type="NCBI Taxonomy" id="3028027"/>
    <lineage>
        <taxon>Eukaryota</taxon>
        <taxon>Rhodophyta</taxon>
        <taxon>Bangiophyceae</taxon>
        <taxon>Galdieriales</taxon>
        <taxon>Galdieriaceae</taxon>
        <taxon>Galdieria</taxon>
    </lineage>
</organism>
<gene>
    <name evidence="1" type="ORF">GAYE_PCTG52G1287</name>
</gene>
<keyword evidence="2" id="KW-1185">Reference proteome</keyword>